<keyword evidence="2" id="KW-1185">Reference proteome</keyword>
<dbReference type="EMBL" id="JAWQEG010000317">
    <property type="protein sequence ID" value="KAK3891697.1"/>
    <property type="molecule type" value="Genomic_DNA"/>
</dbReference>
<dbReference type="AlphaFoldDB" id="A0AAE1L1H9"/>
<gene>
    <name evidence="1" type="ORF">Pcinc_004445</name>
</gene>
<evidence type="ECO:0000313" key="1">
    <source>
        <dbReference type="EMBL" id="KAK3891697.1"/>
    </source>
</evidence>
<accession>A0AAE1L1H9</accession>
<comment type="caution">
    <text evidence="1">The sequence shown here is derived from an EMBL/GenBank/DDBJ whole genome shotgun (WGS) entry which is preliminary data.</text>
</comment>
<organism evidence="1 2">
    <name type="scientific">Petrolisthes cinctipes</name>
    <name type="common">Flat porcelain crab</name>
    <dbReference type="NCBI Taxonomy" id="88211"/>
    <lineage>
        <taxon>Eukaryota</taxon>
        <taxon>Metazoa</taxon>
        <taxon>Ecdysozoa</taxon>
        <taxon>Arthropoda</taxon>
        <taxon>Crustacea</taxon>
        <taxon>Multicrustacea</taxon>
        <taxon>Malacostraca</taxon>
        <taxon>Eumalacostraca</taxon>
        <taxon>Eucarida</taxon>
        <taxon>Decapoda</taxon>
        <taxon>Pleocyemata</taxon>
        <taxon>Anomura</taxon>
        <taxon>Galatheoidea</taxon>
        <taxon>Porcellanidae</taxon>
        <taxon>Petrolisthes</taxon>
    </lineage>
</organism>
<reference evidence="1" key="1">
    <citation type="submission" date="2023-10" db="EMBL/GenBank/DDBJ databases">
        <title>Genome assemblies of two species of porcelain crab, Petrolisthes cinctipes and Petrolisthes manimaculis (Anomura: Porcellanidae).</title>
        <authorList>
            <person name="Angst P."/>
        </authorList>
    </citation>
    <scope>NUCLEOTIDE SEQUENCE</scope>
    <source>
        <strain evidence="1">PB745_01</strain>
        <tissue evidence="1">Gill</tissue>
    </source>
</reference>
<protein>
    <submittedName>
        <fullName evidence="1">Uncharacterized protein</fullName>
    </submittedName>
</protein>
<dbReference type="Proteomes" id="UP001286313">
    <property type="component" value="Unassembled WGS sequence"/>
</dbReference>
<name>A0AAE1L1H9_PETCI</name>
<proteinExistence type="predicted"/>
<sequence length="74" mass="7956">MGTTSFHNCWSIVPKHQVSGRDGRVVRVLGVGVGASDVYRCELVAEGPPFHTTQRSANMTVVAEEIMGNTGILQ</sequence>
<evidence type="ECO:0000313" key="2">
    <source>
        <dbReference type="Proteomes" id="UP001286313"/>
    </source>
</evidence>